<dbReference type="Pfam" id="PF03144">
    <property type="entry name" value="GTP_EFTU_D2"/>
    <property type="match status" value="1"/>
</dbReference>
<dbReference type="GO" id="GO:0003746">
    <property type="term" value="F:translation elongation factor activity"/>
    <property type="evidence" value="ECO:0007669"/>
    <property type="project" value="UniProtKB-KW"/>
</dbReference>
<evidence type="ECO:0000256" key="8">
    <source>
        <dbReference type="ARBA" id="ARBA00031615"/>
    </source>
</evidence>
<dbReference type="InterPro" id="IPR015191">
    <property type="entry name" value="SelB_WHD4"/>
</dbReference>
<dbReference type="InterPro" id="IPR009000">
    <property type="entry name" value="Transl_B-barrel_sf"/>
</dbReference>
<evidence type="ECO:0000256" key="4">
    <source>
        <dbReference type="ARBA" id="ARBA00022741"/>
    </source>
</evidence>
<comment type="subcellular location">
    <subcellularLocation>
        <location evidence="1">Cytoplasm</location>
    </subcellularLocation>
</comment>
<dbReference type="InterPro" id="IPR004535">
    <property type="entry name" value="Transl_elong_SelB"/>
</dbReference>
<evidence type="ECO:0000256" key="3">
    <source>
        <dbReference type="ARBA" id="ARBA00022490"/>
    </source>
</evidence>
<dbReference type="Pfam" id="PF09106">
    <property type="entry name" value="WHD_2nd_SelB"/>
    <property type="match status" value="1"/>
</dbReference>
<dbReference type="SUPFAM" id="SSF52540">
    <property type="entry name" value="P-loop containing nucleoside triphosphate hydrolases"/>
    <property type="match status" value="1"/>
</dbReference>
<evidence type="ECO:0000256" key="7">
    <source>
        <dbReference type="ARBA" id="ARBA00025526"/>
    </source>
</evidence>
<evidence type="ECO:0000313" key="10">
    <source>
        <dbReference type="EMBL" id="WAJ22552.1"/>
    </source>
</evidence>
<dbReference type="InterPro" id="IPR015190">
    <property type="entry name" value="Elong_fac_SelB-wing-hlx_typ-2"/>
</dbReference>
<dbReference type="InterPro" id="IPR057335">
    <property type="entry name" value="Beta-barrel_SelB"/>
</dbReference>
<dbReference type="PANTHER" id="PTHR43721">
    <property type="entry name" value="ELONGATION FACTOR TU-RELATED"/>
    <property type="match status" value="1"/>
</dbReference>
<dbReference type="Gene3D" id="1.10.10.2770">
    <property type="match status" value="1"/>
</dbReference>
<dbReference type="SUPFAM" id="SSF50465">
    <property type="entry name" value="EF-Tu/eEF-1alpha/eIF2-gamma C-terminal domain"/>
    <property type="match status" value="1"/>
</dbReference>
<dbReference type="Proteomes" id="UP001163115">
    <property type="component" value="Chromosome"/>
</dbReference>
<dbReference type="CDD" id="cd03696">
    <property type="entry name" value="SelB_II"/>
    <property type="match status" value="1"/>
</dbReference>
<protein>
    <recommendedName>
        <fullName evidence="2">Selenocysteine-specific elongation factor</fullName>
    </recommendedName>
    <alternativeName>
        <fullName evidence="8">SelB translation factor</fullName>
    </alternativeName>
</protein>
<dbReference type="PANTHER" id="PTHR43721:SF22">
    <property type="entry name" value="ELONGATION FACTOR TU, MITOCHONDRIAL"/>
    <property type="match status" value="1"/>
</dbReference>
<dbReference type="InterPro" id="IPR027417">
    <property type="entry name" value="P-loop_NTPase"/>
</dbReference>
<dbReference type="CDD" id="cd04171">
    <property type="entry name" value="SelB"/>
    <property type="match status" value="1"/>
</dbReference>
<dbReference type="PROSITE" id="PS51722">
    <property type="entry name" value="G_TR_2"/>
    <property type="match status" value="1"/>
</dbReference>
<keyword evidence="3" id="KW-0963">Cytoplasm</keyword>
<evidence type="ECO:0000256" key="5">
    <source>
        <dbReference type="ARBA" id="ARBA00022917"/>
    </source>
</evidence>
<dbReference type="InterPro" id="IPR009001">
    <property type="entry name" value="Transl_elong_EF1A/Init_IF2_C"/>
</dbReference>
<dbReference type="PROSITE" id="PS00301">
    <property type="entry name" value="G_TR_1"/>
    <property type="match status" value="1"/>
</dbReference>
<dbReference type="Pfam" id="PF00009">
    <property type="entry name" value="GTP_EFTU"/>
    <property type="match status" value="1"/>
</dbReference>
<dbReference type="InterPro" id="IPR036390">
    <property type="entry name" value="WH_DNA-bd_sf"/>
</dbReference>
<organism evidence="10 11">
    <name type="scientific">Lacrimispora xylanolytica</name>
    <dbReference type="NCBI Taxonomy" id="29375"/>
    <lineage>
        <taxon>Bacteria</taxon>
        <taxon>Bacillati</taxon>
        <taxon>Bacillota</taxon>
        <taxon>Clostridia</taxon>
        <taxon>Lachnospirales</taxon>
        <taxon>Lachnospiraceae</taxon>
        <taxon>Lacrimispora</taxon>
    </lineage>
</organism>
<dbReference type="NCBIfam" id="TIGR00231">
    <property type="entry name" value="small_GTP"/>
    <property type="match status" value="1"/>
</dbReference>
<evidence type="ECO:0000313" key="11">
    <source>
        <dbReference type="Proteomes" id="UP001163115"/>
    </source>
</evidence>
<dbReference type="InterPro" id="IPR050055">
    <property type="entry name" value="EF-Tu_GTPase"/>
</dbReference>
<evidence type="ECO:0000256" key="6">
    <source>
        <dbReference type="ARBA" id="ARBA00023134"/>
    </source>
</evidence>
<evidence type="ECO:0000256" key="2">
    <source>
        <dbReference type="ARBA" id="ARBA00015953"/>
    </source>
</evidence>
<dbReference type="CDD" id="cd15491">
    <property type="entry name" value="selB_III"/>
    <property type="match status" value="1"/>
</dbReference>
<keyword evidence="5" id="KW-0648">Protein biosynthesis</keyword>
<dbReference type="NCBIfam" id="TIGR00475">
    <property type="entry name" value="selB"/>
    <property type="match status" value="1"/>
</dbReference>
<name>A0ABY7A797_9FIRM</name>
<reference evidence="10" key="1">
    <citation type="submission" date="2022-11" db="EMBL/GenBank/DDBJ databases">
        <title>Lacrimispora xylanolytica sy1, complete genome.</title>
        <authorList>
            <person name="Choi S."/>
        </authorList>
    </citation>
    <scope>NUCLEOTIDE SEQUENCE</scope>
    <source>
        <strain evidence="10">Sy1</strain>
    </source>
</reference>
<evidence type="ECO:0000256" key="1">
    <source>
        <dbReference type="ARBA" id="ARBA00004496"/>
    </source>
</evidence>
<proteinExistence type="predicted"/>
<dbReference type="InterPro" id="IPR000795">
    <property type="entry name" value="T_Tr_GTP-bd_dom"/>
</dbReference>
<dbReference type="InterPro" id="IPR031157">
    <property type="entry name" value="G_TR_CS"/>
</dbReference>
<comment type="function">
    <text evidence="7">Translation factor necessary for the incorporation of selenocysteine into proteins. It probably replaces EF-Tu for the insertion of selenocysteine directed by the UGA codon. SelB binds GTP and GDP.</text>
</comment>
<gene>
    <name evidence="10" type="primary">selB</name>
    <name evidence="10" type="ORF">OW255_13330</name>
</gene>
<dbReference type="Pfam" id="PF09107">
    <property type="entry name" value="WHD_3rd_SelB"/>
    <property type="match status" value="1"/>
</dbReference>
<dbReference type="Gene3D" id="1.10.10.10">
    <property type="entry name" value="Winged helix-like DNA-binding domain superfamily/Winged helix DNA-binding domain"/>
    <property type="match status" value="1"/>
</dbReference>
<dbReference type="InterPro" id="IPR004161">
    <property type="entry name" value="EFTu-like_2"/>
</dbReference>
<dbReference type="Gene3D" id="2.40.30.10">
    <property type="entry name" value="Translation factors"/>
    <property type="match status" value="1"/>
</dbReference>
<keyword evidence="11" id="KW-1185">Reference proteome</keyword>
<dbReference type="SUPFAM" id="SSF50447">
    <property type="entry name" value="Translation proteins"/>
    <property type="match status" value="1"/>
</dbReference>
<dbReference type="RefSeq" id="WP_024835275.1">
    <property type="nucleotide sequence ID" value="NZ_CP113524.1"/>
</dbReference>
<sequence>MDSIIVGTAGHIDHGKTALVKALTGCDTDTLAEEKKRGISINLGFASFRLPNGRNLGIVDVPGHEKFIKNMLAGATGIDLALIVIAATEGIMPQTREHIEILGYLGIQKYLIVLTKVDMVDEEFKELVIEDIRDFIKGTFLTGTRIVEVDSISRKGFHTLIGELERLTSDIQERSFTKKPRMNVDRVFSIKGYGTVVTGTLMEGVIKVNDELTVYPQGFSAKVRNLQVHDHSVEEAYAGQRTAINLSGVSLEELKRGNTVAAKDSVYVTNIIDVKFRIVQDTKFELKRFSRLKLYVGSSEVLAKIVPITHKTVKSKDEGYAQIILDHDIVVLKGDRFVLRTITPVTTIGGGMIIDPKPQRYKKFTEELIRSVSLKDSSSVDEIMEEYLKGHPFSVLEEIASFINGETVEKELSHLIEEGTVIQIGKQYLHKEFLIRFQSGAESILMDYHESNPLRSGMPKAELLDKFHLPNKKQGEILLQYLTEVKRLKLEQNLVSLFYFKPELTQNQQKIKEDLLGRIHLSGYSLMTISELTENNKDRQQVLEFMLKEELLLFPGQYILDRGQYEGVRGKAKDLFDEKGIIKLSDFRDMVGTSRKFALILLERFDQEKYTKRQGEDRIIV</sequence>
<keyword evidence="6" id="KW-0342">GTP-binding</keyword>
<feature type="domain" description="Tr-type G" evidence="9">
    <location>
        <begin position="1"/>
        <end position="173"/>
    </location>
</feature>
<accession>A0ABY7A797</accession>
<dbReference type="Pfam" id="PF25461">
    <property type="entry name" value="Beta-barrel_SelB"/>
    <property type="match status" value="1"/>
</dbReference>
<evidence type="ECO:0000259" key="9">
    <source>
        <dbReference type="PROSITE" id="PS51722"/>
    </source>
</evidence>
<keyword evidence="10" id="KW-0251">Elongation factor</keyword>
<keyword evidence="4" id="KW-0547">Nucleotide-binding</keyword>
<dbReference type="InterPro" id="IPR005225">
    <property type="entry name" value="Small_GTP-bd"/>
</dbReference>
<dbReference type="PRINTS" id="PR00315">
    <property type="entry name" value="ELONGATNFCT"/>
</dbReference>
<dbReference type="InterPro" id="IPR036388">
    <property type="entry name" value="WH-like_DNA-bd_sf"/>
</dbReference>
<dbReference type="SUPFAM" id="SSF46785">
    <property type="entry name" value="Winged helix' DNA-binding domain"/>
    <property type="match status" value="2"/>
</dbReference>
<dbReference type="Gene3D" id="3.40.50.300">
    <property type="entry name" value="P-loop containing nucleotide triphosphate hydrolases"/>
    <property type="match status" value="1"/>
</dbReference>
<dbReference type="EMBL" id="CP113524">
    <property type="protein sequence ID" value="WAJ22552.1"/>
    <property type="molecule type" value="Genomic_DNA"/>
</dbReference>